<dbReference type="GO" id="GO:0007059">
    <property type="term" value="P:chromosome segregation"/>
    <property type="evidence" value="ECO:0007669"/>
    <property type="project" value="UniProtKB-UniRule"/>
</dbReference>
<dbReference type="InterPro" id="IPR035516">
    <property type="entry name" value="Gyrase/topoIV_suA_C"/>
</dbReference>
<feature type="domain" description="Topo IIA-type catalytic" evidence="9">
    <location>
        <begin position="39"/>
        <end position="503"/>
    </location>
</feature>
<feature type="site" description="Interaction with DNA" evidence="7">
    <location>
        <position position="83"/>
    </location>
</feature>
<evidence type="ECO:0000256" key="6">
    <source>
        <dbReference type="ARBA" id="ARBA00023235"/>
    </source>
</evidence>
<name>A0A840N0Y2_9BRAD</name>
<dbReference type="RefSeq" id="WP_184083476.1">
    <property type="nucleotide sequence ID" value="NZ_JACHIJ010000002.1"/>
</dbReference>
<dbReference type="AlphaFoldDB" id="A0A840N0Y2"/>
<dbReference type="GO" id="GO:0005737">
    <property type="term" value="C:cytoplasm"/>
    <property type="evidence" value="ECO:0007669"/>
    <property type="project" value="TreeGrafter"/>
</dbReference>
<protein>
    <recommendedName>
        <fullName evidence="7">DNA topoisomerase 4 subunit A</fullName>
        <ecNumber evidence="7">5.6.2.2</ecNumber>
    </recommendedName>
    <alternativeName>
        <fullName evidence="7">Topoisomerase IV subunit A</fullName>
    </alternativeName>
</protein>
<dbReference type="GO" id="GO:0006265">
    <property type="term" value="P:DNA topological change"/>
    <property type="evidence" value="ECO:0007669"/>
    <property type="project" value="UniProtKB-UniRule"/>
</dbReference>
<keyword evidence="3 7" id="KW-0799">Topoisomerase</keyword>
<dbReference type="HAMAP" id="MF_00936">
    <property type="entry name" value="ParC_type1"/>
    <property type="match status" value="1"/>
</dbReference>
<keyword evidence="4 7" id="KW-0238">DNA-binding</keyword>
<accession>A0A840N0Y2</accession>
<evidence type="ECO:0000256" key="3">
    <source>
        <dbReference type="ARBA" id="ARBA00023029"/>
    </source>
</evidence>
<dbReference type="NCBIfam" id="NF004044">
    <property type="entry name" value="PRK05561.1"/>
    <property type="match status" value="1"/>
</dbReference>
<keyword evidence="6 7" id="KW-0413">Isomerase</keyword>
<evidence type="ECO:0000313" key="10">
    <source>
        <dbReference type="EMBL" id="MBB5051521.1"/>
    </source>
</evidence>
<dbReference type="Gene3D" id="3.30.1360.40">
    <property type="match status" value="1"/>
</dbReference>
<dbReference type="GO" id="GO:0003918">
    <property type="term" value="F:DNA topoisomerase type II (double strand cut, ATP-hydrolyzing) activity"/>
    <property type="evidence" value="ECO:0007669"/>
    <property type="project" value="UniProtKB-UniRule"/>
</dbReference>
<proteinExistence type="inferred from homology"/>
<dbReference type="FunFam" id="1.10.268.10:FF:000001">
    <property type="entry name" value="DNA gyrase subunit A"/>
    <property type="match status" value="1"/>
</dbReference>
<dbReference type="GO" id="GO:0009330">
    <property type="term" value="C:DNA topoisomerase type II (double strand cut, ATP-hydrolyzing) complex"/>
    <property type="evidence" value="ECO:0007669"/>
    <property type="project" value="UniProtKB-ARBA"/>
</dbReference>
<comment type="similarity">
    <text evidence="7">Belongs to the type II topoisomerase GyrA/ParC subunit family. ParC type 1 subfamily.</text>
</comment>
<dbReference type="Gene3D" id="1.10.268.10">
    <property type="entry name" value="Topoisomerase, domain 3"/>
    <property type="match status" value="1"/>
</dbReference>
<dbReference type="GO" id="GO:0003677">
    <property type="term" value="F:DNA binding"/>
    <property type="evidence" value="ECO:0007669"/>
    <property type="project" value="UniProtKB-UniRule"/>
</dbReference>
<dbReference type="Gene3D" id="2.120.10.90">
    <property type="entry name" value="DNA gyrase/topoisomerase IV, subunit A, C-terminal"/>
    <property type="match status" value="1"/>
</dbReference>
<evidence type="ECO:0000259" key="9">
    <source>
        <dbReference type="PROSITE" id="PS52040"/>
    </source>
</evidence>
<feature type="active site" description="O-(5'-phospho-DNA)-tyrosine intermediate" evidence="7 8">
    <location>
        <position position="127"/>
    </location>
</feature>
<gene>
    <name evidence="7" type="primary">parC</name>
    <name evidence="10" type="ORF">HNQ36_001475</name>
</gene>
<dbReference type="InterPro" id="IPR013760">
    <property type="entry name" value="Topo_IIA-like_dom_sf"/>
</dbReference>
<evidence type="ECO:0000256" key="8">
    <source>
        <dbReference type="PROSITE-ProRule" id="PRU01384"/>
    </source>
</evidence>
<dbReference type="Gene3D" id="3.90.199.10">
    <property type="entry name" value="Topoisomerase II, domain 5"/>
    <property type="match status" value="1"/>
</dbReference>
<evidence type="ECO:0000256" key="2">
    <source>
        <dbReference type="ARBA" id="ARBA00022475"/>
    </source>
</evidence>
<sequence length="750" mass="83553">MGKRLIPPEPMEIQEVALREALEERYLAYALSTIMHRALPDARDGLKPVHRRILYGMRLLRLDPGTPFKKSAKIVGDVMGSFHPHGDQSIYDALVRLAQDFSSRYPLVDGQGNFGNIDGDNPAAYRYTEARMTEVGRLLLEGIDEDAVEFRANYDGQSKEPIVLPGAFPNLLANGSQGIAVGMATSIPPHNAAELCDAALHLIDKPATKSRGLLKYVKGPDFPTGGIVVDSHESIAEAYATGRGSFRVRAKWAQEEGARGTWNIVITEIPWLVQKSRLIERIAELLNEKKLLLVGDVRDESAEDVRIVIEPKSRNVDPEVLMETLFKQTELESKISLNLNVLVKGRVPKVLGLAECLREWLDHLRDVLVRRANYRKNQIEHRLEVLGGYLIAYLNLDKVIKIIRTEDEPKPVLIKTFKLTDLQADSILNMRLRNLRKLEEMEIRGEDKALRAELKDLKALVASEDEQWKKVGEQVKKVRDTFGPKTPLGKRRTQFADAPEHDLAAIEEALIEREPITVVVSDKGWVRTMKGHVEDLSNLAFKTDDSMGFSFFAESTSKLTLFATNGRFYTLDAQKLPGGRGHGDPIRMTIDMEGDANIVSMFVQKSGRKFLVASSDGQGFVVNEDDCIANTRKGKQVLNVTAPNEAVALTTVSGDTVAVIGTNHKMVIFPLEQVPEMARGRGVRLQKYSGGKLSDVMTFTAKDGMTWKDSAGRDQGSTWKELADWRGNRADAGRLAHGFPKSNKFGKVIE</sequence>
<evidence type="ECO:0000256" key="5">
    <source>
        <dbReference type="ARBA" id="ARBA00023136"/>
    </source>
</evidence>
<comment type="caution">
    <text evidence="10">The sequence shown here is derived from an EMBL/GenBank/DDBJ whole genome shotgun (WGS) entry which is preliminary data.</text>
</comment>
<dbReference type="InterPro" id="IPR002205">
    <property type="entry name" value="Topo_IIA_dom_A"/>
</dbReference>
<dbReference type="EC" id="5.6.2.2" evidence="7"/>
<dbReference type="Proteomes" id="UP000521227">
    <property type="component" value="Unassembled WGS sequence"/>
</dbReference>
<dbReference type="PROSITE" id="PS52040">
    <property type="entry name" value="TOPO_IIA"/>
    <property type="match status" value="1"/>
</dbReference>
<comment type="subunit">
    <text evidence="7">Heterotetramer composed of ParC and ParE.</text>
</comment>
<dbReference type="InterPro" id="IPR050220">
    <property type="entry name" value="Type_II_DNA_Topoisomerases"/>
</dbReference>
<dbReference type="SMART" id="SM00434">
    <property type="entry name" value="TOP4c"/>
    <property type="match status" value="1"/>
</dbReference>
<dbReference type="SUPFAM" id="SSF56719">
    <property type="entry name" value="Type II DNA topoisomerase"/>
    <property type="match status" value="1"/>
</dbReference>
<keyword evidence="5 7" id="KW-0472">Membrane</keyword>
<feature type="site" description="Interaction with DNA" evidence="7">
    <location>
        <position position="85"/>
    </location>
</feature>
<dbReference type="GO" id="GO:0019897">
    <property type="term" value="C:extrinsic component of plasma membrane"/>
    <property type="evidence" value="ECO:0007669"/>
    <property type="project" value="UniProtKB-UniRule"/>
</dbReference>
<feature type="site" description="Transition state stabilizer" evidence="7">
    <location>
        <position position="126"/>
    </location>
</feature>
<dbReference type="Pfam" id="PF00521">
    <property type="entry name" value="DNA_topoisoIV"/>
    <property type="match status" value="1"/>
</dbReference>
<dbReference type="EMBL" id="JACHIJ010000002">
    <property type="protein sequence ID" value="MBB5051521.1"/>
    <property type="molecule type" value="Genomic_DNA"/>
</dbReference>
<dbReference type="CDD" id="cd00187">
    <property type="entry name" value="TOP4c"/>
    <property type="match status" value="1"/>
</dbReference>
<evidence type="ECO:0000256" key="4">
    <source>
        <dbReference type="ARBA" id="ARBA00023125"/>
    </source>
</evidence>
<dbReference type="InterPro" id="IPR013758">
    <property type="entry name" value="Topo_IIA_A/C_ab"/>
</dbReference>
<dbReference type="InterPro" id="IPR013757">
    <property type="entry name" value="Topo_IIA_A_a_sf"/>
</dbReference>
<comment type="subcellular location">
    <subcellularLocation>
        <location evidence="7">Cell membrane</location>
        <topology evidence="7">Peripheral membrane protein</topology>
    </subcellularLocation>
</comment>
<reference evidence="10 11" key="1">
    <citation type="submission" date="2020-08" db="EMBL/GenBank/DDBJ databases">
        <title>Genomic Encyclopedia of Type Strains, Phase IV (KMG-IV): sequencing the most valuable type-strain genomes for metagenomic binning, comparative biology and taxonomic classification.</title>
        <authorList>
            <person name="Goeker M."/>
        </authorList>
    </citation>
    <scope>NUCLEOTIDE SEQUENCE [LARGE SCALE GENOMIC DNA]</scope>
    <source>
        <strain evidence="10 11">DSM 17498</strain>
    </source>
</reference>
<comment type="catalytic activity">
    <reaction evidence="1 7 8">
        <text>ATP-dependent breakage, passage and rejoining of double-stranded DNA.</text>
        <dbReference type="EC" id="5.6.2.2"/>
    </reaction>
</comment>
<comment type="function">
    <text evidence="7">Topoisomerase IV is essential for chromosome segregation. It relaxes supercoiled DNA. Performs the decatenation events required during the replication of a circular DNA molecule.</text>
</comment>
<dbReference type="InterPro" id="IPR005742">
    <property type="entry name" value="TopoIV_A_Gneg"/>
</dbReference>
<evidence type="ECO:0000256" key="7">
    <source>
        <dbReference type="HAMAP-Rule" id="MF_00936"/>
    </source>
</evidence>
<dbReference type="GO" id="GO:0005694">
    <property type="term" value="C:chromosome"/>
    <property type="evidence" value="ECO:0007669"/>
    <property type="project" value="InterPro"/>
</dbReference>
<evidence type="ECO:0000256" key="1">
    <source>
        <dbReference type="ARBA" id="ARBA00000185"/>
    </source>
</evidence>
<dbReference type="NCBIfam" id="TIGR01062">
    <property type="entry name" value="parC_Gneg"/>
    <property type="match status" value="1"/>
</dbReference>
<dbReference type="PANTHER" id="PTHR43493:SF1">
    <property type="entry name" value="DNA TOPOISOMERASE 4 SUBUNIT A"/>
    <property type="match status" value="1"/>
</dbReference>
<evidence type="ECO:0000313" key="11">
    <source>
        <dbReference type="Proteomes" id="UP000521227"/>
    </source>
</evidence>
<organism evidence="10 11">
    <name type="scientific">Afipia massiliensis</name>
    <dbReference type="NCBI Taxonomy" id="211460"/>
    <lineage>
        <taxon>Bacteria</taxon>
        <taxon>Pseudomonadati</taxon>
        <taxon>Pseudomonadota</taxon>
        <taxon>Alphaproteobacteria</taxon>
        <taxon>Hyphomicrobiales</taxon>
        <taxon>Nitrobacteraceae</taxon>
        <taxon>Afipia</taxon>
    </lineage>
</organism>
<dbReference type="PANTHER" id="PTHR43493">
    <property type="entry name" value="DNA GYRASE/TOPOISOMERASE SUBUNIT A"/>
    <property type="match status" value="1"/>
</dbReference>
<dbReference type="GO" id="GO:0005524">
    <property type="term" value="F:ATP binding"/>
    <property type="evidence" value="ECO:0007669"/>
    <property type="project" value="InterPro"/>
</dbReference>
<dbReference type="SUPFAM" id="SSF101904">
    <property type="entry name" value="GyrA/ParC C-terminal domain-like"/>
    <property type="match status" value="1"/>
</dbReference>
<feature type="site" description="Interaction with DNA" evidence="7">
    <location>
        <position position="47"/>
    </location>
</feature>
<keyword evidence="2 7" id="KW-1003">Cell membrane</keyword>